<comment type="caution">
    <text evidence="2">The sequence shown here is derived from an EMBL/GenBank/DDBJ whole genome shotgun (WGS) entry which is preliminary data.</text>
</comment>
<gene>
    <name evidence="2" type="ORF">GCM10010842_34760</name>
</gene>
<dbReference type="Pfam" id="PF10685">
    <property type="entry name" value="KGG"/>
    <property type="match status" value="2"/>
</dbReference>
<dbReference type="RefSeq" id="WP_189058964.1">
    <property type="nucleotide sequence ID" value="NZ_BMOR01000026.1"/>
</dbReference>
<dbReference type="EMBL" id="BMOR01000026">
    <property type="protein sequence ID" value="GGN45328.1"/>
    <property type="molecule type" value="Genomic_DNA"/>
</dbReference>
<proteinExistence type="predicted"/>
<evidence type="ECO:0000313" key="2">
    <source>
        <dbReference type="EMBL" id="GGN45328.1"/>
    </source>
</evidence>
<organism evidence="2 3">
    <name type="scientific">Deinococcus daejeonensis</name>
    <dbReference type="NCBI Taxonomy" id="1007098"/>
    <lineage>
        <taxon>Bacteria</taxon>
        <taxon>Thermotogati</taxon>
        <taxon>Deinococcota</taxon>
        <taxon>Deinococci</taxon>
        <taxon>Deinococcales</taxon>
        <taxon>Deinococcaceae</taxon>
        <taxon>Deinococcus</taxon>
    </lineage>
</organism>
<reference evidence="3" key="1">
    <citation type="journal article" date="2019" name="Int. J. Syst. Evol. Microbiol.">
        <title>The Global Catalogue of Microorganisms (GCM) 10K type strain sequencing project: providing services to taxonomists for standard genome sequencing and annotation.</title>
        <authorList>
            <consortium name="The Broad Institute Genomics Platform"/>
            <consortium name="The Broad Institute Genome Sequencing Center for Infectious Disease"/>
            <person name="Wu L."/>
            <person name="Ma J."/>
        </authorList>
    </citation>
    <scope>NUCLEOTIDE SEQUENCE [LARGE SCALE GENOMIC DNA]</scope>
    <source>
        <strain evidence="3">JCM 16918</strain>
    </source>
</reference>
<feature type="region of interest" description="Disordered" evidence="1">
    <location>
        <begin position="1"/>
        <end position="66"/>
    </location>
</feature>
<sequence length="66" mass="6988">MTHNKDSNVNGRPRGFARMDPERQRAIASAGGRAAHASGNAHQFTSAEARAAGRKGGQASRKTRVT</sequence>
<feature type="compositionally biased region" description="Low complexity" evidence="1">
    <location>
        <begin position="26"/>
        <end position="42"/>
    </location>
</feature>
<evidence type="ECO:0000256" key="1">
    <source>
        <dbReference type="SAM" id="MobiDB-lite"/>
    </source>
</evidence>
<dbReference type="Proteomes" id="UP000645517">
    <property type="component" value="Unassembled WGS sequence"/>
</dbReference>
<keyword evidence="3" id="KW-1185">Reference proteome</keyword>
<name>A0ABQ2JHF0_9DEIO</name>
<evidence type="ECO:0000313" key="3">
    <source>
        <dbReference type="Proteomes" id="UP000645517"/>
    </source>
</evidence>
<accession>A0ABQ2JHF0</accession>
<dbReference type="InterPro" id="IPR019626">
    <property type="entry name" value="Stress-induced_KGG_rpt"/>
</dbReference>
<protein>
    <submittedName>
        <fullName evidence="2">Stress-induced protein</fullName>
    </submittedName>
</protein>